<feature type="transmembrane region" description="Helical" evidence="8">
    <location>
        <begin position="186"/>
        <end position="203"/>
    </location>
</feature>
<name>A0A0S1SRZ1_9BACT</name>
<keyword evidence="6 8" id="KW-0472">Membrane</keyword>
<protein>
    <submittedName>
        <fullName evidence="9">UDP-N-acetylglucosamine:undecaprenyl-P N-acetylglucosaminyl 1-P transferase</fullName>
    </submittedName>
</protein>
<evidence type="ECO:0000313" key="10">
    <source>
        <dbReference type="Proteomes" id="UP000069135"/>
    </source>
</evidence>
<feature type="transmembrane region" description="Helical" evidence="8">
    <location>
        <begin position="310"/>
        <end position="330"/>
    </location>
</feature>
<dbReference type="GO" id="GO:0046872">
    <property type="term" value="F:metal ion binding"/>
    <property type="evidence" value="ECO:0007669"/>
    <property type="project" value="UniProtKB-KW"/>
</dbReference>
<dbReference type="CDD" id="cd06853">
    <property type="entry name" value="GT_WecA_like"/>
    <property type="match status" value="1"/>
</dbReference>
<dbReference type="Pfam" id="PF00953">
    <property type="entry name" value="Glycos_transf_4"/>
    <property type="match status" value="1"/>
</dbReference>
<evidence type="ECO:0000256" key="7">
    <source>
        <dbReference type="PIRSR" id="PIRSR600715-1"/>
    </source>
</evidence>
<dbReference type="GO" id="GO:0005886">
    <property type="term" value="C:plasma membrane"/>
    <property type="evidence" value="ECO:0007669"/>
    <property type="project" value="UniProtKB-SubCell"/>
</dbReference>
<keyword evidence="5 8" id="KW-1133">Transmembrane helix</keyword>
<dbReference type="GO" id="GO:0071555">
    <property type="term" value="P:cell wall organization"/>
    <property type="evidence" value="ECO:0007669"/>
    <property type="project" value="TreeGrafter"/>
</dbReference>
<feature type="transmembrane region" description="Helical" evidence="8">
    <location>
        <begin position="6"/>
        <end position="30"/>
    </location>
</feature>
<proteinExistence type="predicted"/>
<evidence type="ECO:0000256" key="3">
    <source>
        <dbReference type="ARBA" id="ARBA00022679"/>
    </source>
</evidence>
<dbReference type="AlphaFoldDB" id="A0A0S1SRZ1"/>
<feature type="transmembrane region" description="Helical" evidence="8">
    <location>
        <begin position="336"/>
        <end position="354"/>
    </location>
</feature>
<dbReference type="KEGG" id="prf:PeribacterA2_0473"/>
<dbReference type="GO" id="GO:0016780">
    <property type="term" value="F:phosphotransferase activity, for other substituted phosphate groups"/>
    <property type="evidence" value="ECO:0007669"/>
    <property type="project" value="InterPro"/>
</dbReference>
<evidence type="ECO:0000256" key="1">
    <source>
        <dbReference type="ARBA" id="ARBA00004651"/>
    </source>
</evidence>
<reference evidence="9 10" key="2">
    <citation type="journal article" date="2016" name="PeerJ">
        <title>Analysis of five complete genome sequences for members of the class Peribacteria in the recently recognized Peregrinibacteria bacterial phylum.</title>
        <authorList>
            <person name="Anantharaman K."/>
            <person name="Brown C.T."/>
            <person name="Burstein D."/>
            <person name="Castelle C.J."/>
            <person name="Probst A.J."/>
            <person name="Thomas B.C."/>
            <person name="Williams K.H."/>
            <person name="Banfield J.F."/>
        </authorList>
    </citation>
    <scope>NUCLEOTIDE SEQUENCE [LARGE SCALE GENOMIC DNA]</scope>
    <source>
        <strain evidence="9">RIFOXYD1_FULL_PER-ii_59_16</strain>
    </source>
</reference>
<feature type="transmembrane region" description="Helical" evidence="8">
    <location>
        <begin position="159"/>
        <end position="179"/>
    </location>
</feature>
<feature type="transmembrane region" description="Helical" evidence="8">
    <location>
        <begin position="51"/>
        <end position="71"/>
    </location>
</feature>
<evidence type="ECO:0000313" key="9">
    <source>
        <dbReference type="EMBL" id="ALM13164.1"/>
    </source>
</evidence>
<dbReference type="PANTHER" id="PTHR22926">
    <property type="entry name" value="PHOSPHO-N-ACETYLMURAMOYL-PENTAPEPTIDE-TRANSFERASE"/>
    <property type="match status" value="1"/>
</dbReference>
<feature type="transmembrane region" description="Helical" evidence="8">
    <location>
        <begin position="209"/>
        <end position="228"/>
    </location>
</feature>
<comment type="subcellular location">
    <subcellularLocation>
        <location evidence="1">Cell membrane</location>
        <topology evidence="1">Multi-pass membrane protein</topology>
    </subcellularLocation>
</comment>
<dbReference type="GO" id="GO:0044038">
    <property type="term" value="P:cell wall macromolecule biosynthetic process"/>
    <property type="evidence" value="ECO:0007669"/>
    <property type="project" value="TreeGrafter"/>
</dbReference>
<sequence>MSTTSQIIVWTSLATFMFTLILHLLALRLFPKWGLLDFPERYGLTRPRIPYPTGILAVFVFLVFFVTFESTLALKPWSLQACGLIAGIAVLALVTFRDDRRPLPSSVRLLTQVVVSLVIFLTGTRIYTLTNPFAALTGLDVLPLHTLQLPIAALDNPSLLGMLFTVLWLGLTMNALNWFDGIRGQVSVVSVIGYVTIGLLSLSDRVGDFSLGMISFALAAIALACLFFDRPGPLALIGDTGAMFFGLMLGVLTIFTGGKVATGFLVLGVPLIDSVIVIARRVKRGKSVFQGDAQSEHLHHRLLRKGWTEWQIIALTAGLGAAFGTTALFLSTTEKFLAALALFLIMLWLSIYSGRRPLPPSP</sequence>
<feature type="binding site" evidence="7">
    <location>
        <position position="239"/>
    </location>
    <ligand>
        <name>Mg(2+)</name>
        <dbReference type="ChEBI" id="CHEBI:18420"/>
    </ligand>
</feature>
<dbReference type="STRING" id="1735162.PeribacterB2_0472"/>
<keyword evidence="3 9" id="KW-0808">Transferase</keyword>
<evidence type="ECO:0000256" key="6">
    <source>
        <dbReference type="ARBA" id="ARBA00023136"/>
    </source>
</evidence>
<comment type="cofactor">
    <cofactor evidence="7">
        <name>Mg(2+)</name>
        <dbReference type="ChEBI" id="CHEBI:18420"/>
    </cofactor>
</comment>
<dbReference type="EMBL" id="CP013065">
    <property type="protein sequence ID" value="ALM13164.1"/>
    <property type="molecule type" value="Genomic_DNA"/>
</dbReference>
<feature type="transmembrane region" description="Helical" evidence="8">
    <location>
        <begin position="109"/>
        <end position="127"/>
    </location>
</feature>
<dbReference type="InterPro" id="IPR000715">
    <property type="entry name" value="Glycosyl_transferase_4"/>
</dbReference>
<dbReference type="GO" id="GO:0009103">
    <property type="term" value="P:lipopolysaccharide biosynthetic process"/>
    <property type="evidence" value="ECO:0007669"/>
    <property type="project" value="TreeGrafter"/>
</dbReference>
<keyword evidence="4 8" id="KW-0812">Transmembrane</keyword>
<keyword evidence="7" id="KW-0460">Magnesium</keyword>
<accession>A0A0S1SQS3</accession>
<accession>A0A0S1SKN8</accession>
<accession>A0A0S1SGU7</accession>
<accession>A0A0S1SUZ2</accession>
<feature type="binding site" evidence="7">
    <location>
        <position position="177"/>
    </location>
    <ligand>
        <name>Mg(2+)</name>
        <dbReference type="ChEBI" id="CHEBI:18420"/>
    </ligand>
</feature>
<feature type="transmembrane region" description="Helical" evidence="8">
    <location>
        <begin position="235"/>
        <end position="255"/>
    </location>
</feature>
<evidence type="ECO:0000256" key="2">
    <source>
        <dbReference type="ARBA" id="ARBA00022475"/>
    </source>
</evidence>
<evidence type="ECO:0000256" key="8">
    <source>
        <dbReference type="SAM" id="Phobius"/>
    </source>
</evidence>
<evidence type="ECO:0000256" key="4">
    <source>
        <dbReference type="ARBA" id="ARBA00022692"/>
    </source>
</evidence>
<feature type="transmembrane region" description="Helical" evidence="8">
    <location>
        <begin position="77"/>
        <end position="97"/>
    </location>
</feature>
<dbReference type="Proteomes" id="UP000069135">
    <property type="component" value="Chromosome"/>
</dbReference>
<keyword evidence="7" id="KW-0479">Metal-binding</keyword>
<dbReference type="PANTHER" id="PTHR22926:SF3">
    <property type="entry name" value="UNDECAPRENYL-PHOSPHATE ALPHA-N-ACETYLGLUCOSAMINYL 1-PHOSPHATE TRANSFERASE"/>
    <property type="match status" value="1"/>
</dbReference>
<accession>A0A0S1SRZ1</accession>
<keyword evidence="2" id="KW-1003">Cell membrane</keyword>
<reference evidence="10" key="1">
    <citation type="submission" date="2015-10" db="EMBL/GenBank/DDBJ databases">
        <title>Analysis of five complete genome sequences for members of the class Peribacteria in the recently recognized Peregrinibacteria bacterial phylum.</title>
        <authorList>
            <person name="Anantharaman K."/>
            <person name="Brown C.T."/>
            <person name="Burstein D."/>
            <person name="Castelle C.J."/>
            <person name="Probst A.J."/>
            <person name="Thomas B.C."/>
            <person name="Williams K.H."/>
            <person name="Banfield J.F."/>
        </authorList>
    </citation>
    <scope>NUCLEOTIDE SEQUENCE [LARGE SCALE GENOMIC DNA]</scope>
</reference>
<organism evidence="9 10">
    <name type="scientific">Candidatus Peribacter riflensis</name>
    <dbReference type="NCBI Taxonomy" id="1735162"/>
    <lineage>
        <taxon>Bacteria</taxon>
        <taxon>Candidatus Peregrinibacteriota</taxon>
        <taxon>Candidatus Peribacteria</taxon>
        <taxon>Candidatus Peribacterales</taxon>
        <taxon>Candidatus Peribacteraceae</taxon>
        <taxon>Candidatus Peribacter</taxon>
    </lineage>
</organism>
<evidence type="ECO:0000256" key="5">
    <source>
        <dbReference type="ARBA" id="ARBA00022989"/>
    </source>
</evidence>
<gene>
    <name evidence="9" type="ORF">PeribacterD1_0473</name>
</gene>
<dbReference type="PATRIC" id="fig|1735161.3.peg.465"/>
<feature type="transmembrane region" description="Helical" evidence="8">
    <location>
        <begin position="261"/>
        <end position="279"/>
    </location>
</feature>